<protein>
    <submittedName>
        <fullName evidence="1">16262_t:CDS:1</fullName>
    </submittedName>
</protein>
<gene>
    <name evidence="1" type="ORF">SPELUC_LOCUS12305</name>
</gene>
<dbReference type="EMBL" id="CAJVPW010028698">
    <property type="protein sequence ID" value="CAG8719039.1"/>
    <property type="molecule type" value="Genomic_DNA"/>
</dbReference>
<dbReference type="Proteomes" id="UP000789366">
    <property type="component" value="Unassembled WGS sequence"/>
</dbReference>
<evidence type="ECO:0000313" key="1">
    <source>
        <dbReference type="EMBL" id="CAG8719039.1"/>
    </source>
</evidence>
<organism evidence="1 2">
    <name type="scientific">Cetraspora pellucida</name>
    <dbReference type="NCBI Taxonomy" id="1433469"/>
    <lineage>
        <taxon>Eukaryota</taxon>
        <taxon>Fungi</taxon>
        <taxon>Fungi incertae sedis</taxon>
        <taxon>Mucoromycota</taxon>
        <taxon>Glomeromycotina</taxon>
        <taxon>Glomeromycetes</taxon>
        <taxon>Diversisporales</taxon>
        <taxon>Gigasporaceae</taxon>
        <taxon>Cetraspora</taxon>
    </lineage>
</organism>
<comment type="caution">
    <text evidence="1">The sequence shown here is derived from an EMBL/GenBank/DDBJ whole genome shotgun (WGS) entry which is preliminary data.</text>
</comment>
<accession>A0ACA9PQ42</accession>
<name>A0ACA9PQ42_9GLOM</name>
<proteinExistence type="predicted"/>
<sequence length="151" mass="17055">LFGNYLLTAWILRKATPAFGKLAAHEAKLEGDFRAAHTRLITNAEEIAFYNGADLELSILNRTYTKLIKHINSIFKIRIAYNMFEDFLIKYCWSAIGLLMCSVPVFFPTWGGRGGRRELDGGNTVYGKERDRTKAFITNKRLMLTLADAGG</sequence>
<evidence type="ECO:0000313" key="2">
    <source>
        <dbReference type="Proteomes" id="UP000789366"/>
    </source>
</evidence>
<keyword evidence="2" id="KW-1185">Reference proteome</keyword>
<feature type="non-terminal residue" evidence="1">
    <location>
        <position position="1"/>
    </location>
</feature>
<reference evidence="1" key="1">
    <citation type="submission" date="2021-06" db="EMBL/GenBank/DDBJ databases">
        <authorList>
            <person name="Kallberg Y."/>
            <person name="Tangrot J."/>
            <person name="Rosling A."/>
        </authorList>
    </citation>
    <scope>NUCLEOTIDE SEQUENCE</scope>
    <source>
        <strain evidence="1">28 12/20/2015</strain>
    </source>
</reference>
<feature type="non-terminal residue" evidence="1">
    <location>
        <position position="151"/>
    </location>
</feature>